<feature type="domain" description="UBP-type" evidence="8">
    <location>
        <begin position="72"/>
        <end position="181"/>
    </location>
</feature>
<proteinExistence type="inferred from homology"/>
<dbReference type="RefSeq" id="XP_038989738.1">
    <property type="nucleotide sequence ID" value="XM_039133810.1"/>
</dbReference>
<comment type="similarity">
    <text evidence="1">Belongs to the peptidase C19 family.</text>
</comment>
<dbReference type="InterPro" id="IPR050164">
    <property type="entry name" value="Peptidase_C19"/>
</dbReference>
<feature type="region of interest" description="Disordered" evidence="6">
    <location>
        <begin position="658"/>
        <end position="677"/>
    </location>
</feature>
<feature type="region of interest" description="Disordered" evidence="6">
    <location>
        <begin position="847"/>
        <end position="873"/>
    </location>
</feature>
<dbReference type="PROSITE" id="PS00973">
    <property type="entry name" value="USP_2"/>
    <property type="match status" value="1"/>
</dbReference>
<evidence type="ECO:0000256" key="6">
    <source>
        <dbReference type="SAM" id="MobiDB-lite"/>
    </source>
</evidence>
<reference evidence="10" key="2">
    <citation type="submission" date="2025-08" db="UniProtKB">
        <authorList>
            <consortium name="RefSeq"/>
        </authorList>
    </citation>
    <scope>IDENTIFICATION</scope>
    <source>
        <tissue evidence="10">Young leaves</tissue>
    </source>
</reference>
<evidence type="ECO:0000313" key="10">
    <source>
        <dbReference type="RefSeq" id="XP_038989738.1"/>
    </source>
</evidence>
<accession>A0A8B9B0N8</accession>
<dbReference type="GO" id="GO:0005634">
    <property type="term" value="C:nucleus"/>
    <property type="evidence" value="ECO:0007669"/>
    <property type="project" value="TreeGrafter"/>
</dbReference>
<dbReference type="PROSITE" id="PS50235">
    <property type="entry name" value="USP_3"/>
    <property type="match status" value="1"/>
</dbReference>
<dbReference type="PROSITE" id="PS00972">
    <property type="entry name" value="USP_1"/>
    <property type="match status" value="1"/>
</dbReference>
<dbReference type="SUPFAM" id="SSF54001">
    <property type="entry name" value="Cysteine proteinases"/>
    <property type="match status" value="1"/>
</dbReference>
<dbReference type="InterPro" id="IPR038765">
    <property type="entry name" value="Papain-like_cys_pep_sf"/>
</dbReference>
<reference evidence="9" key="1">
    <citation type="journal article" date="2019" name="Nat. Commun.">
        <title>Genome-wide association mapping of date palm fruit traits.</title>
        <authorList>
            <person name="Hazzouri K.M."/>
            <person name="Gros-Balthazard M."/>
            <person name="Flowers J.M."/>
            <person name="Copetti D."/>
            <person name="Lemansour A."/>
            <person name="Lebrun M."/>
            <person name="Masmoudi K."/>
            <person name="Ferrand S."/>
            <person name="Dhar M.I."/>
            <person name="Fresquez Z.A."/>
            <person name="Rosas U."/>
            <person name="Zhang J."/>
            <person name="Talag J."/>
            <person name="Lee S."/>
            <person name="Kudrna D."/>
            <person name="Powell R.F."/>
            <person name="Leitch I.J."/>
            <person name="Krueger R.R."/>
            <person name="Wing R.A."/>
            <person name="Amiri K.M.A."/>
            <person name="Purugganan M.D."/>
        </authorList>
    </citation>
    <scope>NUCLEOTIDE SEQUENCE [LARGE SCALE GENOMIC DNA]</scope>
    <source>
        <strain evidence="9">cv. Khalas</strain>
    </source>
</reference>
<dbReference type="Proteomes" id="UP000228380">
    <property type="component" value="Chromosome 14"/>
</dbReference>
<dbReference type="Pfam" id="PF00443">
    <property type="entry name" value="UCH"/>
    <property type="match status" value="1"/>
</dbReference>
<dbReference type="GO" id="GO:0004843">
    <property type="term" value="F:cysteine-type deubiquitinase activity"/>
    <property type="evidence" value="ECO:0007669"/>
    <property type="project" value="InterPro"/>
</dbReference>
<evidence type="ECO:0000313" key="9">
    <source>
        <dbReference type="Proteomes" id="UP000228380"/>
    </source>
</evidence>
<keyword evidence="4" id="KW-0862">Zinc</keyword>
<dbReference type="InterPro" id="IPR018200">
    <property type="entry name" value="USP_CS"/>
</dbReference>
<dbReference type="PROSITE" id="PS50271">
    <property type="entry name" value="ZF_UBP"/>
    <property type="match status" value="1"/>
</dbReference>
<sequence length="1003" mass="110082">MGMKTKAMARTPRRTRPRVFAFCYFSNSQPSNRNSDDGGERERCDHYKKDSAGLNLLLLEFHSTISIDIACEECFEEIRGSGIEENCQQLEKTDGEMTLDTVLGSRIIWVCLDCERYLCGGVEGGSEPHGHAHQHAMLEGHPWAARSDDPDVVWCFQCSSLVRIQMPGEGTEEAELMAKDEDVGCTGGVEPKKETDDGPKDLIIERRKAYVVRGLKNLGNTCFFNSVMQNLLAMDMFRDYILSSEWLVGPLTMEMKKLFVETTAAEDSALNPNSLFECICAKAPQFRGYQQQDSHELLRYLLDGLCTEEKNRASSVSSGGKDKTAANTGATFVETIFGGKLSTTISCAECGHTSTVYEPFLDLSLPMPAKKLPSENVPLAVSTRSKREGNGHERPGGEDVAKGSPVTKRQKFESFSPASECNESCIPLFEQAVSQAVQEVLMGIKFDGPTAVLEGADSASQMCDVSIVQYVENNSSGSSDSQTEICSKEIVTSLGFYGENSGREENLSSCIPDSGVTVLPYKKRVSTRTEINSMTQSQENVPFSSATVKECSAQSTSACSGPVDVDLGVFADIFDEPEITSDCKPGTATDEDTYFFLCANSESNQHEVDDTGGPLSVDSCLALFTETELLSDEHAWHCEQCSGNSLLHNLGYKRSQSQAGTSLDQSEALNSQVDGSEVRSKTASLSLEVDNEKMAVTPQNLVSNVERLVSARTTWDISQNALDCTGILDNKTCKHGQARNIKSSESLDPILDDQTQCDVSQKDENVAESNFTSQYLSCPAAQENSFFQESQGNLQSDSCSINDQIYVGCGRPAQPPASSCSRDHPETIFDTSCDNDSFSEINQIGKQGSQLPGKVNPTEDGRGHEMEPKSRKVKRDATIRVLISKAPPILTIHLKRFNQDANGHLNKLRGHVSFQEILDIRPYMDLRHAEKQCCYRLIGVVEHSGTMAGGHYVAYVRGERRQGMTKNAGSPAWFCASDDQVRGVSLSEVLQSEAYILFYEIQK</sequence>
<evidence type="ECO:0000256" key="5">
    <source>
        <dbReference type="PROSITE-ProRule" id="PRU00502"/>
    </source>
</evidence>
<name>A0A8B9B0N8_PHODC</name>
<dbReference type="AlphaFoldDB" id="A0A8B9B0N8"/>
<dbReference type="GO" id="GO:0008270">
    <property type="term" value="F:zinc ion binding"/>
    <property type="evidence" value="ECO:0007669"/>
    <property type="project" value="UniProtKB-KW"/>
</dbReference>
<dbReference type="InterPro" id="IPR001607">
    <property type="entry name" value="Znf_UBP"/>
</dbReference>
<protein>
    <submittedName>
        <fullName evidence="10">Ubiquitin carboxyl-terminal hydrolase 1-like</fullName>
    </submittedName>
</protein>
<feature type="compositionally biased region" description="Basic and acidic residues" evidence="6">
    <location>
        <begin position="857"/>
        <end position="873"/>
    </location>
</feature>
<dbReference type="GeneID" id="103710842"/>
<dbReference type="InterPro" id="IPR028889">
    <property type="entry name" value="USP"/>
</dbReference>
<dbReference type="KEGG" id="pda:103710842"/>
<evidence type="ECO:0000256" key="2">
    <source>
        <dbReference type="ARBA" id="ARBA00022723"/>
    </source>
</evidence>
<evidence type="ECO:0000256" key="3">
    <source>
        <dbReference type="ARBA" id="ARBA00022771"/>
    </source>
</evidence>
<dbReference type="PANTHER" id="PTHR24006:SF781">
    <property type="entry name" value="LD34905P"/>
    <property type="match status" value="1"/>
</dbReference>
<evidence type="ECO:0000259" key="7">
    <source>
        <dbReference type="PROSITE" id="PS50235"/>
    </source>
</evidence>
<evidence type="ECO:0000256" key="4">
    <source>
        <dbReference type="ARBA" id="ARBA00022833"/>
    </source>
</evidence>
<dbReference type="InterPro" id="IPR013083">
    <property type="entry name" value="Znf_RING/FYVE/PHD"/>
</dbReference>
<feature type="compositionally biased region" description="Basic and acidic residues" evidence="6">
    <location>
        <begin position="385"/>
        <end position="401"/>
    </location>
</feature>
<keyword evidence="9" id="KW-1185">Reference proteome</keyword>
<feature type="compositionally biased region" description="Polar residues" evidence="6">
    <location>
        <begin position="658"/>
        <end position="674"/>
    </location>
</feature>
<dbReference type="GO" id="GO:0005829">
    <property type="term" value="C:cytosol"/>
    <property type="evidence" value="ECO:0007669"/>
    <property type="project" value="TreeGrafter"/>
</dbReference>
<evidence type="ECO:0000256" key="1">
    <source>
        <dbReference type="ARBA" id="ARBA00009085"/>
    </source>
</evidence>
<keyword evidence="2" id="KW-0479">Metal-binding</keyword>
<feature type="region of interest" description="Disordered" evidence="6">
    <location>
        <begin position="375"/>
        <end position="408"/>
    </location>
</feature>
<dbReference type="Gene3D" id="3.30.40.10">
    <property type="entry name" value="Zinc/RING finger domain, C3HC4 (zinc finger)"/>
    <property type="match status" value="1"/>
</dbReference>
<keyword evidence="3 5" id="KW-0863">Zinc-finger</keyword>
<dbReference type="GO" id="GO:0016579">
    <property type="term" value="P:protein deubiquitination"/>
    <property type="evidence" value="ECO:0007669"/>
    <property type="project" value="InterPro"/>
</dbReference>
<gene>
    <name evidence="10" type="primary">LOC103710842</name>
</gene>
<dbReference type="Gene3D" id="3.90.70.10">
    <property type="entry name" value="Cysteine proteinases"/>
    <property type="match status" value="2"/>
</dbReference>
<dbReference type="OrthoDB" id="2020758at2759"/>
<dbReference type="InterPro" id="IPR001394">
    <property type="entry name" value="Peptidase_C19_UCH"/>
</dbReference>
<feature type="domain" description="USP" evidence="7">
    <location>
        <begin position="213"/>
        <end position="1002"/>
    </location>
</feature>
<dbReference type="SUPFAM" id="SSF57850">
    <property type="entry name" value="RING/U-box"/>
    <property type="match status" value="1"/>
</dbReference>
<dbReference type="Pfam" id="PF02148">
    <property type="entry name" value="zf-UBP"/>
    <property type="match status" value="1"/>
</dbReference>
<organism evidence="9 10">
    <name type="scientific">Phoenix dactylifera</name>
    <name type="common">Date palm</name>
    <dbReference type="NCBI Taxonomy" id="42345"/>
    <lineage>
        <taxon>Eukaryota</taxon>
        <taxon>Viridiplantae</taxon>
        <taxon>Streptophyta</taxon>
        <taxon>Embryophyta</taxon>
        <taxon>Tracheophyta</taxon>
        <taxon>Spermatophyta</taxon>
        <taxon>Magnoliopsida</taxon>
        <taxon>Liliopsida</taxon>
        <taxon>Arecaceae</taxon>
        <taxon>Coryphoideae</taxon>
        <taxon>Phoeniceae</taxon>
        <taxon>Phoenix</taxon>
    </lineage>
</organism>
<dbReference type="PANTHER" id="PTHR24006">
    <property type="entry name" value="UBIQUITIN CARBOXYL-TERMINAL HYDROLASE"/>
    <property type="match status" value="1"/>
</dbReference>
<evidence type="ECO:0000259" key="8">
    <source>
        <dbReference type="PROSITE" id="PS50271"/>
    </source>
</evidence>